<dbReference type="Pfam" id="PF09685">
    <property type="entry name" value="MamF_MmsF"/>
    <property type="match status" value="1"/>
</dbReference>
<gene>
    <name evidence="6" type="ORF">ALP10_05037</name>
</gene>
<comment type="caution">
    <text evidence="6">The sequence shown here is derived from an EMBL/GenBank/DDBJ whole genome shotgun (WGS) entry which is preliminary data.</text>
</comment>
<sequence length="135" mass="14672">MAARRVGRLISRRGPIMSDSLQPFSKPPQSARQWAMFCHLSAFAGLMFPFGNLLGPLIIWQLKKDADPFIDAQGKEALNFQITVAIAATVSMLLVLLVIGFALVGIGAAVLAIIAGIKANDGVDYRYPFTLRLIK</sequence>
<dbReference type="Proteomes" id="UP000279173">
    <property type="component" value="Unassembled WGS sequence"/>
</dbReference>
<evidence type="ECO:0000256" key="2">
    <source>
        <dbReference type="ARBA" id="ARBA00022692"/>
    </source>
</evidence>
<dbReference type="InterPro" id="IPR019109">
    <property type="entry name" value="MamF_MmsF"/>
</dbReference>
<evidence type="ECO:0008006" key="8">
    <source>
        <dbReference type="Google" id="ProtNLM"/>
    </source>
</evidence>
<reference evidence="6 7" key="1">
    <citation type="submission" date="2018-08" db="EMBL/GenBank/DDBJ databases">
        <title>Recombination of ecologically and evolutionarily significant loci maintains genetic cohesion in the Pseudomonas syringae species complex.</title>
        <authorList>
            <person name="Dillon M."/>
            <person name="Thakur S."/>
            <person name="Almeida R.N.D."/>
            <person name="Weir B.S."/>
            <person name="Guttman D.S."/>
        </authorList>
    </citation>
    <scope>NUCLEOTIDE SEQUENCE [LARGE SCALE GENOMIC DNA]</scope>
    <source>
        <strain evidence="6 7">ICMP 3263</strain>
    </source>
</reference>
<organism evidence="6 7">
    <name type="scientific">Pseudomonas syringae pv. helianthi</name>
    <dbReference type="NCBI Taxonomy" id="251654"/>
    <lineage>
        <taxon>Bacteria</taxon>
        <taxon>Pseudomonadati</taxon>
        <taxon>Pseudomonadota</taxon>
        <taxon>Gammaproteobacteria</taxon>
        <taxon>Pseudomonadales</taxon>
        <taxon>Pseudomonadaceae</taxon>
        <taxon>Pseudomonas</taxon>
    </lineage>
</organism>
<evidence type="ECO:0000313" key="7">
    <source>
        <dbReference type="Proteomes" id="UP000279173"/>
    </source>
</evidence>
<feature type="transmembrane region" description="Helical" evidence="5">
    <location>
        <begin position="82"/>
        <end position="115"/>
    </location>
</feature>
<feature type="transmembrane region" description="Helical" evidence="5">
    <location>
        <begin position="34"/>
        <end position="62"/>
    </location>
</feature>
<comment type="subcellular location">
    <subcellularLocation>
        <location evidence="1">Membrane</location>
        <topology evidence="1">Multi-pass membrane protein</topology>
    </subcellularLocation>
</comment>
<keyword evidence="4 5" id="KW-0472">Membrane</keyword>
<dbReference type="AlphaFoldDB" id="A0A3M6D002"/>
<evidence type="ECO:0000256" key="5">
    <source>
        <dbReference type="SAM" id="Phobius"/>
    </source>
</evidence>
<keyword evidence="3 5" id="KW-1133">Transmembrane helix</keyword>
<protein>
    <recommendedName>
        <fullName evidence="8">Orotate phosphoribosyltransferase</fullName>
    </recommendedName>
</protein>
<proteinExistence type="predicted"/>
<name>A0A3M6D002_9PSED</name>
<accession>A0A3M6D002</accession>
<dbReference type="EMBL" id="RBUT01000062">
    <property type="protein sequence ID" value="RMV49422.1"/>
    <property type="molecule type" value="Genomic_DNA"/>
</dbReference>
<evidence type="ECO:0000256" key="4">
    <source>
        <dbReference type="ARBA" id="ARBA00023136"/>
    </source>
</evidence>
<evidence type="ECO:0000313" key="6">
    <source>
        <dbReference type="EMBL" id="RMV49422.1"/>
    </source>
</evidence>
<evidence type="ECO:0000256" key="3">
    <source>
        <dbReference type="ARBA" id="ARBA00022989"/>
    </source>
</evidence>
<evidence type="ECO:0000256" key="1">
    <source>
        <dbReference type="ARBA" id="ARBA00004141"/>
    </source>
</evidence>
<keyword evidence="2 5" id="KW-0812">Transmembrane</keyword>